<dbReference type="OrthoDB" id="3540641at2"/>
<accession>A0A1X0KIY6</accession>
<reference evidence="1 2" key="1">
    <citation type="submission" date="2017-02" db="EMBL/GenBank/DDBJ databases">
        <title>The new phylogeny of genus Mycobacterium.</title>
        <authorList>
            <person name="Tortoli E."/>
            <person name="Trovato A."/>
            <person name="Cirillo D.M."/>
        </authorList>
    </citation>
    <scope>NUCLEOTIDE SEQUENCE [LARGE SCALE GENOMIC DNA]</scope>
    <source>
        <strain evidence="1 2">DSM 43992</strain>
    </source>
</reference>
<dbReference type="STRING" id="1783.BST44_05145"/>
<protein>
    <submittedName>
        <fullName evidence="1">Uncharacterized protein</fullName>
    </submittedName>
</protein>
<proteinExistence type="predicted"/>
<gene>
    <name evidence="1" type="ORF">BST44_05145</name>
</gene>
<evidence type="ECO:0000313" key="1">
    <source>
        <dbReference type="EMBL" id="ORB75237.1"/>
    </source>
</evidence>
<dbReference type="EMBL" id="MVIJ01000005">
    <property type="protein sequence ID" value="ORB75237.1"/>
    <property type="molecule type" value="Genomic_DNA"/>
</dbReference>
<dbReference type="Proteomes" id="UP000192601">
    <property type="component" value="Unassembled WGS sequence"/>
</dbReference>
<dbReference type="RefSeq" id="WP_083175446.1">
    <property type="nucleotide sequence ID" value="NZ_MVIJ01000005.1"/>
</dbReference>
<organism evidence="1 2">
    <name type="scientific">Mycobacterium scrofulaceum</name>
    <dbReference type="NCBI Taxonomy" id="1783"/>
    <lineage>
        <taxon>Bacteria</taxon>
        <taxon>Bacillati</taxon>
        <taxon>Actinomycetota</taxon>
        <taxon>Actinomycetes</taxon>
        <taxon>Mycobacteriales</taxon>
        <taxon>Mycobacteriaceae</taxon>
        <taxon>Mycobacterium</taxon>
    </lineage>
</organism>
<keyword evidence="2" id="KW-1185">Reference proteome</keyword>
<comment type="caution">
    <text evidence="1">The sequence shown here is derived from an EMBL/GenBank/DDBJ whole genome shotgun (WGS) entry which is preliminary data.</text>
</comment>
<dbReference type="AlphaFoldDB" id="A0A1X0KIY6"/>
<name>A0A1X0KIY6_MYCSC</name>
<sequence>MTSSSELVTVNLSEREREFIQQALEQWALSAADAPFPYQALGLSTWEEFGALTLRLERAVADGEPLTDLDWARVLFLTEITWASGLVGAGRDFATVTGFSDTEAVRLLRGLQRRHKIGGRMRAKLLFPNGGRIRTTEEIEDERRYWADVRHEQQGRQYPSGL</sequence>
<evidence type="ECO:0000313" key="2">
    <source>
        <dbReference type="Proteomes" id="UP000192601"/>
    </source>
</evidence>